<protein>
    <submittedName>
        <fullName evidence="2">Uncharacterized protein</fullName>
    </submittedName>
</protein>
<feature type="region of interest" description="Disordered" evidence="1">
    <location>
        <begin position="1"/>
        <end position="231"/>
    </location>
</feature>
<feature type="compositionally biased region" description="Basic residues" evidence="1">
    <location>
        <begin position="69"/>
        <end position="79"/>
    </location>
</feature>
<name>A0A2D3V807_9PEZI</name>
<organism evidence="2 3">
    <name type="scientific">Ramularia collo-cygni</name>
    <dbReference type="NCBI Taxonomy" id="112498"/>
    <lineage>
        <taxon>Eukaryota</taxon>
        <taxon>Fungi</taxon>
        <taxon>Dikarya</taxon>
        <taxon>Ascomycota</taxon>
        <taxon>Pezizomycotina</taxon>
        <taxon>Dothideomycetes</taxon>
        <taxon>Dothideomycetidae</taxon>
        <taxon>Mycosphaerellales</taxon>
        <taxon>Mycosphaerellaceae</taxon>
        <taxon>Ramularia</taxon>
    </lineage>
</organism>
<evidence type="ECO:0000313" key="3">
    <source>
        <dbReference type="Proteomes" id="UP000225277"/>
    </source>
</evidence>
<dbReference type="AlphaFoldDB" id="A0A2D3V807"/>
<accession>A0A2D3V807</accession>
<gene>
    <name evidence="2" type="ORF">RCC_05591</name>
</gene>
<evidence type="ECO:0000313" key="2">
    <source>
        <dbReference type="EMBL" id="CZT19736.1"/>
    </source>
</evidence>
<feature type="compositionally biased region" description="Low complexity" evidence="1">
    <location>
        <begin position="143"/>
        <end position="157"/>
    </location>
</feature>
<feature type="region of interest" description="Disordered" evidence="1">
    <location>
        <begin position="347"/>
        <end position="386"/>
    </location>
</feature>
<reference evidence="2 3" key="1">
    <citation type="submission" date="2016-03" db="EMBL/GenBank/DDBJ databases">
        <authorList>
            <person name="Ploux O."/>
        </authorList>
    </citation>
    <scope>NUCLEOTIDE SEQUENCE [LARGE SCALE GENOMIC DNA]</scope>
    <source>
        <strain evidence="2 3">URUG2</strain>
    </source>
</reference>
<keyword evidence="3" id="KW-1185">Reference proteome</keyword>
<feature type="compositionally biased region" description="Basic and acidic residues" evidence="1">
    <location>
        <begin position="368"/>
        <end position="386"/>
    </location>
</feature>
<dbReference type="GeneID" id="35600745"/>
<evidence type="ECO:0000256" key="1">
    <source>
        <dbReference type="SAM" id="MobiDB-lite"/>
    </source>
</evidence>
<dbReference type="RefSeq" id="XP_023626626.1">
    <property type="nucleotide sequence ID" value="XM_023770858.1"/>
</dbReference>
<sequence>MSHDPRYVPSPRHPPAAGATEPPRIQEGFYRARIVDIPKRREISSRASARSESQQPMMDKPEATNTSSKLRHAHDHAHHSNSPSHDVRPPPPPHSPSQRSVSIVRSSYMEYESSAPSRSPHFSQPFLRSPHPATHQQQEDVRLSPTAALRASRASRSFQHEAEAIPHQSAPPPRFSHRREEYDPRRLLPTAVRPPQAFQFELEEEPPQHHSSEPHVPGRFPSSPDPLRQPTDTRMEGLVEEVPRLRPKAGSYRELHPYELGMVYSTHSLNQTRPLTTNYDQQNGSDLTEPFIFEIPSSGKVDHDGSSKTTATSKQAAYYARNPAHEAETYPLLRRLGDDERYATSFRTERDGADGQGGEVMQTDPAEIDVRAIENERREADRRSGR</sequence>
<dbReference type="EMBL" id="FJUY01000008">
    <property type="protein sequence ID" value="CZT19736.1"/>
    <property type="molecule type" value="Genomic_DNA"/>
</dbReference>
<proteinExistence type="predicted"/>
<feature type="compositionally biased region" description="Basic and acidic residues" evidence="1">
    <location>
        <begin position="33"/>
        <end position="44"/>
    </location>
</feature>
<dbReference type="Proteomes" id="UP000225277">
    <property type="component" value="Unassembled WGS sequence"/>
</dbReference>